<sequence length="56" mass="6339">TLPLVEWAVRQEWGKDIAGEASMSIGVAFCHLLAQLNRVEVAKLIRGIIYDRLKEM</sequence>
<proteinExistence type="predicted"/>
<protein>
    <submittedName>
        <fullName evidence="1">Uncharacterized protein</fullName>
    </submittedName>
</protein>
<dbReference type="AlphaFoldDB" id="A0A0F9A557"/>
<accession>A0A0F9A557</accession>
<reference evidence="1" key="1">
    <citation type="journal article" date="2015" name="Nature">
        <title>Complex archaea that bridge the gap between prokaryotes and eukaryotes.</title>
        <authorList>
            <person name="Spang A."/>
            <person name="Saw J.H."/>
            <person name="Jorgensen S.L."/>
            <person name="Zaremba-Niedzwiedzka K."/>
            <person name="Martijn J."/>
            <person name="Lind A.E."/>
            <person name="van Eijk R."/>
            <person name="Schleper C."/>
            <person name="Guy L."/>
            <person name="Ettema T.J."/>
        </authorList>
    </citation>
    <scope>NUCLEOTIDE SEQUENCE</scope>
</reference>
<organism evidence="1">
    <name type="scientific">marine sediment metagenome</name>
    <dbReference type="NCBI Taxonomy" id="412755"/>
    <lineage>
        <taxon>unclassified sequences</taxon>
        <taxon>metagenomes</taxon>
        <taxon>ecological metagenomes</taxon>
    </lineage>
</organism>
<evidence type="ECO:0000313" key="1">
    <source>
        <dbReference type="EMBL" id="KKK67296.1"/>
    </source>
</evidence>
<feature type="non-terminal residue" evidence="1">
    <location>
        <position position="1"/>
    </location>
</feature>
<dbReference type="EMBL" id="LAZR01059683">
    <property type="protein sequence ID" value="KKK67296.1"/>
    <property type="molecule type" value="Genomic_DNA"/>
</dbReference>
<comment type="caution">
    <text evidence="1">The sequence shown here is derived from an EMBL/GenBank/DDBJ whole genome shotgun (WGS) entry which is preliminary data.</text>
</comment>
<name>A0A0F9A557_9ZZZZ</name>
<gene>
    <name evidence="1" type="ORF">LCGC14_2955470</name>
</gene>